<sequence length="116" mass="13193">MAYYTLATVKSDLGVTNTDYDTVLTNIGTNADSEIDEEIKIITRRNKNSTLPDLPLSTVPQTIVEASHALMKSKFFQRPDNFRPELVKVFNDEYKKKVELYVSNLEDVRDVSGDVF</sequence>
<evidence type="ECO:0000313" key="1">
    <source>
        <dbReference type="EMBL" id="UVF62240.1"/>
    </source>
</evidence>
<keyword evidence="2" id="KW-1185">Reference proteome</keyword>
<dbReference type="EMBL" id="ON649698">
    <property type="protein sequence ID" value="UVF62240.1"/>
    <property type="molecule type" value="Genomic_DNA"/>
</dbReference>
<dbReference type="InterPro" id="IPR021146">
    <property type="entry name" value="Phage_gp6-like_head-tail"/>
</dbReference>
<dbReference type="Pfam" id="PF05135">
    <property type="entry name" value="Phage_connect_1"/>
    <property type="match status" value="1"/>
</dbReference>
<evidence type="ECO:0000313" key="2">
    <source>
        <dbReference type="Proteomes" id="UP001156951"/>
    </source>
</evidence>
<proteinExistence type="predicted"/>
<accession>A0A976UB88</accession>
<name>A0A976UB88_9CAUD</name>
<reference evidence="1 2" key="1">
    <citation type="submission" date="2022-05" db="EMBL/GenBank/DDBJ databases">
        <title>Diverse viruses of marine archaea discovered using metagenomics.</title>
        <authorList>
            <person name="Zhou Y."/>
        </authorList>
    </citation>
    <scope>NUCLEOTIDE SEQUENCE [LARGE SCALE GENOMIC DNA]</scope>
    <source>
        <strain evidence="1">YSH_1032793</strain>
    </source>
</reference>
<protein>
    <submittedName>
        <fullName evidence="1">Adaptor protein</fullName>
    </submittedName>
</protein>
<dbReference type="Proteomes" id="UP001156951">
    <property type="component" value="Segment"/>
</dbReference>
<organism evidence="1 2">
    <name type="scientific">Nitrososphaeria virus YSH_1032793</name>
    <dbReference type="NCBI Taxonomy" id="3071320"/>
    <lineage>
        <taxon>Viruses</taxon>
        <taxon>Duplodnaviria</taxon>
        <taxon>Heunggongvirae</taxon>
        <taxon>Uroviricota</taxon>
        <taxon>Caudoviricetes</taxon>
        <taxon>Juravirales</taxon>
        <taxon>Yanlukaviridae</taxon>
        <taxon>Sweetvirus</taxon>
        <taxon>Sweetvirus yangshanense</taxon>
    </lineage>
</organism>